<dbReference type="EMBL" id="BARS01006243">
    <property type="protein sequence ID" value="GAF84672.1"/>
    <property type="molecule type" value="Genomic_DNA"/>
</dbReference>
<protein>
    <recommendedName>
        <fullName evidence="2">Ribosome-binding factor A</fullName>
    </recommendedName>
</protein>
<dbReference type="SUPFAM" id="SSF89919">
    <property type="entry name" value="Ribosome-binding factor A, RbfA"/>
    <property type="match status" value="1"/>
</dbReference>
<dbReference type="GO" id="GO:0006364">
    <property type="term" value="P:rRNA processing"/>
    <property type="evidence" value="ECO:0007669"/>
    <property type="project" value="InterPro"/>
</dbReference>
<dbReference type="InterPro" id="IPR023799">
    <property type="entry name" value="RbfA_dom_sf"/>
</dbReference>
<accession>X0T903</accession>
<evidence type="ECO:0008006" key="2">
    <source>
        <dbReference type="Google" id="ProtNLM"/>
    </source>
</evidence>
<evidence type="ECO:0000313" key="1">
    <source>
        <dbReference type="EMBL" id="GAF84672.1"/>
    </source>
</evidence>
<comment type="caution">
    <text evidence="1">The sequence shown here is derived from an EMBL/GenBank/DDBJ whole genome shotgun (WGS) entry which is preliminary data.</text>
</comment>
<proteinExistence type="predicted"/>
<organism evidence="1">
    <name type="scientific">marine sediment metagenome</name>
    <dbReference type="NCBI Taxonomy" id="412755"/>
    <lineage>
        <taxon>unclassified sequences</taxon>
        <taxon>metagenomes</taxon>
        <taxon>ecological metagenomes</taxon>
    </lineage>
</organism>
<dbReference type="InterPro" id="IPR015946">
    <property type="entry name" value="KH_dom-like_a/b"/>
</dbReference>
<gene>
    <name evidence="1" type="ORF">S01H1_12197</name>
</gene>
<dbReference type="InterPro" id="IPR000238">
    <property type="entry name" value="RbfA"/>
</dbReference>
<name>X0T903_9ZZZZ</name>
<sequence>MNRRLQRLSGLFQEELSGLLLREVNDPRLARLVSITGVMITPDLRHARVYVS</sequence>
<reference evidence="1" key="1">
    <citation type="journal article" date="2014" name="Front. Microbiol.">
        <title>High frequency of phylogenetically diverse reductive dehalogenase-homologous genes in deep subseafloor sedimentary metagenomes.</title>
        <authorList>
            <person name="Kawai M."/>
            <person name="Futagami T."/>
            <person name="Toyoda A."/>
            <person name="Takaki Y."/>
            <person name="Nishi S."/>
            <person name="Hori S."/>
            <person name="Arai W."/>
            <person name="Tsubouchi T."/>
            <person name="Morono Y."/>
            <person name="Uchiyama I."/>
            <person name="Ito T."/>
            <person name="Fujiyama A."/>
            <person name="Inagaki F."/>
            <person name="Takami H."/>
        </authorList>
    </citation>
    <scope>NUCLEOTIDE SEQUENCE</scope>
    <source>
        <strain evidence="1">Expedition CK06-06</strain>
    </source>
</reference>
<feature type="non-terminal residue" evidence="1">
    <location>
        <position position="52"/>
    </location>
</feature>
<dbReference type="Pfam" id="PF02033">
    <property type="entry name" value="RBFA"/>
    <property type="match status" value="1"/>
</dbReference>
<dbReference type="Gene3D" id="3.30.300.20">
    <property type="match status" value="1"/>
</dbReference>
<dbReference type="AlphaFoldDB" id="X0T903"/>